<evidence type="ECO:0000256" key="5">
    <source>
        <dbReference type="ARBA" id="ARBA00023136"/>
    </source>
</evidence>
<feature type="domain" description="STAS" evidence="10">
    <location>
        <begin position="563"/>
        <end position="668"/>
    </location>
</feature>
<dbReference type="Gene3D" id="2.60.120.10">
    <property type="entry name" value="Jelly Rolls"/>
    <property type="match status" value="1"/>
</dbReference>
<feature type="transmembrane region" description="Helical" evidence="7">
    <location>
        <begin position="167"/>
        <end position="189"/>
    </location>
</feature>
<evidence type="ECO:0000313" key="11">
    <source>
        <dbReference type="EMBL" id="KAL1510692.1"/>
    </source>
</evidence>
<feature type="transmembrane region" description="Helical" evidence="7">
    <location>
        <begin position="102"/>
        <end position="120"/>
    </location>
</feature>
<reference evidence="11 12" key="1">
    <citation type="journal article" date="2024" name="Science">
        <title>Giant polyketide synthase enzymes in the biosynthesis of giant marine polyether toxins.</title>
        <authorList>
            <person name="Fallon T.R."/>
            <person name="Shende V.V."/>
            <person name="Wierzbicki I.H."/>
            <person name="Pendleton A.L."/>
            <person name="Watervoot N.F."/>
            <person name="Auber R.P."/>
            <person name="Gonzalez D.J."/>
            <person name="Wisecaver J.H."/>
            <person name="Moore B.S."/>
        </authorList>
    </citation>
    <scope>NUCLEOTIDE SEQUENCE [LARGE SCALE GENOMIC DNA]</scope>
    <source>
        <strain evidence="11 12">12B1</strain>
    </source>
</reference>
<dbReference type="SUPFAM" id="SSF52091">
    <property type="entry name" value="SpoIIaa-like"/>
    <property type="match status" value="1"/>
</dbReference>
<accession>A0AB34IZV6</accession>
<dbReference type="Pfam" id="PF13833">
    <property type="entry name" value="EF-hand_8"/>
    <property type="match status" value="1"/>
</dbReference>
<sequence length="1313" mass="145506">MADTGRVEVVVHQPAEEAHDEASKASSEKDVNTSSTSATRDASRARKPSTRSHVEHKGHNRPSIIASCLSGVVCGLMFYVFSAVFAAMIFDESGANIPEHHAIGVSMNVMSAAIGGIMFARFSSCRAVMAGPDITPYVFMTEMARQISSSLCPGGTSSCAPESREKLLPTVLVSIWMATAITGATFFALGKFKLTSIVGFMPANVTGSFLSCIGYKVMYYAIEVACGSKIKYFKDGGKYLQIVFGTWSPSYYHKGTDSWRGGWSLILPALFIGFPLYYLKRKHIGKPTYNFPGMIIIPTAMFYIALFGSGGTLESARHGGWMFQETESSDFWAHWEAVYGSLGKVDWSQLPSCLPVLAVMLPIVSLDNMLKLASSETALEMDLDYNKEIKIGGTATLINAFLIGAPAYGQTKFNVLNYGFTHSSESPVASYMMGIFCAILFFAGVPLLDYLPRLLLSGLLMFSAAGFLIEHLFDARLKYNRYSYASIWIVWISNVIAGELLPQYSLLVAILVGVVLSAFGFAYTFARNSKLSPPRSGEQHSSLAVRSAAQEMKLGVLGRWYYIFSAHGFVFFGTASSLYRSFKAHCAESQKLPRCERTKMIIFDMTQVFGIDATAEAVFNKIKKLAVKQNIELVWAGLNPKLTEKFDKRSVIAGTHSYKSLDAALKYVEDELLRHVHNLAQQWLVDDTCRHIYNRAMLHDALTAHVVSDGSVGPSQLFKWSIKRSCRKGEIVFEEGDADDGLYLLYMGKVDLIAISPSSETTVYPGAFFNEHVLYSGNASGALYTAIATEDSVMLRLDASMRQEMQWHEPHTAYTVVLAVFRQAELRNPQYRHPSHAKPDIFKYSKPLTLALTAANSDAGSSSHDDVFHIIKPGVSGARKNMHGDASKANLTYRNLLSKVDVLPKSLKEFSRKDPGNALLTPSTMEEMQGSLEETSLFLDEKSRLGTEKSTSLAAEKSVKVDAVRLLGLGSEDVPEANLLNRHHDGRAPDDMRHETILDREFINGSDFRVPLTQAQEEHYRLIFQLNDHNSKGHLQVSDLSRFMFSLGHGIPPEELEEMLHEVGIDDDQDGAINEGDFLEFVRRSLVANLPSSRIPLIDKLYRKYTEPKDDIMEAEVDLSSGLEEESANRVRLLRKSFNERTSDKAVTIPKHIAFKLMHELGFELDEHTFDDLFADVDYRGDGTVTRDELITALGMLKKNILEVMELEKAFTRLRQGRNKGPPVATEKSSKSGLFGLSRASKTELTPRGSKTDVASPPAMAPPMEDHMVYASDLVLTLGVTAAEAEEMIFIADLQENNAIDFTEFKQVVVNWS</sequence>
<keyword evidence="2 7" id="KW-0812">Transmembrane</keyword>
<evidence type="ECO:0000256" key="3">
    <source>
        <dbReference type="ARBA" id="ARBA00022837"/>
    </source>
</evidence>
<dbReference type="SUPFAM" id="SSF47473">
    <property type="entry name" value="EF-hand"/>
    <property type="match status" value="1"/>
</dbReference>
<dbReference type="SUPFAM" id="SSF51206">
    <property type="entry name" value="cAMP-binding domain-like"/>
    <property type="match status" value="1"/>
</dbReference>
<feature type="domain" description="EF-hand" evidence="9">
    <location>
        <begin position="1015"/>
        <end position="1050"/>
    </location>
</feature>
<evidence type="ECO:0000259" key="10">
    <source>
        <dbReference type="PROSITE" id="PS50801"/>
    </source>
</evidence>
<proteinExistence type="predicted"/>
<keyword evidence="3" id="KW-0106">Calcium</keyword>
<dbReference type="InterPro" id="IPR014710">
    <property type="entry name" value="RmlC-like_jellyroll"/>
</dbReference>
<comment type="subcellular location">
    <subcellularLocation>
        <location evidence="1">Membrane</location>
        <topology evidence="1">Multi-pass membrane protein</topology>
    </subcellularLocation>
</comment>
<protein>
    <recommendedName>
        <fullName evidence="13">Calmodulin</fullName>
    </recommendedName>
</protein>
<dbReference type="Pfam" id="PF01740">
    <property type="entry name" value="STAS"/>
    <property type="match status" value="1"/>
</dbReference>
<evidence type="ECO:0000259" key="8">
    <source>
        <dbReference type="PROSITE" id="PS50042"/>
    </source>
</evidence>
<feature type="domain" description="Cyclic nucleotide-binding" evidence="8">
    <location>
        <begin position="729"/>
        <end position="798"/>
    </location>
</feature>
<feature type="region of interest" description="Disordered" evidence="6">
    <location>
        <begin position="1"/>
        <end position="58"/>
    </location>
</feature>
<dbReference type="Gene3D" id="3.30.750.24">
    <property type="entry name" value="STAS domain"/>
    <property type="match status" value="1"/>
</dbReference>
<feature type="transmembrane region" description="Helical" evidence="7">
    <location>
        <begin position="64"/>
        <end position="90"/>
    </location>
</feature>
<dbReference type="CDD" id="cd00051">
    <property type="entry name" value="EFh"/>
    <property type="match status" value="1"/>
</dbReference>
<dbReference type="GO" id="GO:0005509">
    <property type="term" value="F:calcium ion binding"/>
    <property type="evidence" value="ECO:0007669"/>
    <property type="project" value="InterPro"/>
</dbReference>
<keyword evidence="4 7" id="KW-1133">Transmembrane helix</keyword>
<feature type="transmembrane region" description="Helical" evidence="7">
    <location>
        <begin position="428"/>
        <end position="447"/>
    </location>
</feature>
<feature type="domain" description="EF-hand" evidence="9">
    <location>
        <begin position="1165"/>
        <end position="1200"/>
    </location>
</feature>
<dbReference type="InterPro" id="IPR002645">
    <property type="entry name" value="STAS_dom"/>
</dbReference>
<dbReference type="Gene3D" id="1.10.238.10">
    <property type="entry name" value="EF-hand"/>
    <property type="match status" value="2"/>
</dbReference>
<dbReference type="Pfam" id="PF00027">
    <property type="entry name" value="cNMP_binding"/>
    <property type="match status" value="1"/>
</dbReference>
<dbReference type="SMART" id="SM00054">
    <property type="entry name" value="EFh"/>
    <property type="match status" value="4"/>
</dbReference>
<comment type="caution">
    <text evidence="11">The sequence shown here is derived from an EMBL/GenBank/DDBJ whole genome shotgun (WGS) entry which is preliminary data.</text>
</comment>
<dbReference type="InterPro" id="IPR011547">
    <property type="entry name" value="SLC26A/SulP_dom"/>
</dbReference>
<evidence type="ECO:0000256" key="6">
    <source>
        <dbReference type="SAM" id="MobiDB-lite"/>
    </source>
</evidence>
<dbReference type="InterPro" id="IPR002048">
    <property type="entry name" value="EF_hand_dom"/>
</dbReference>
<organism evidence="11 12">
    <name type="scientific">Prymnesium parvum</name>
    <name type="common">Toxic golden alga</name>
    <dbReference type="NCBI Taxonomy" id="97485"/>
    <lineage>
        <taxon>Eukaryota</taxon>
        <taxon>Haptista</taxon>
        <taxon>Haptophyta</taxon>
        <taxon>Prymnesiophyceae</taxon>
        <taxon>Prymnesiales</taxon>
        <taxon>Prymnesiaceae</taxon>
        <taxon>Prymnesium</taxon>
    </lineage>
</organism>
<dbReference type="PROSITE" id="PS50042">
    <property type="entry name" value="CNMP_BINDING_3"/>
    <property type="match status" value="1"/>
</dbReference>
<feature type="transmembrane region" description="Helical" evidence="7">
    <location>
        <begin position="454"/>
        <end position="473"/>
    </location>
</feature>
<dbReference type="InterPro" id="IPR000595">
    <property type="entry name" value="cNMP-bd_dom"/>
</dbReference>
<dbReference type="PANTHER" id="PTHR43310:SF2">
    <property type="entry name" value="SLC26A_SULP TRANSPORTER DOMAIN-CONTAINING PROTEIN"/>
    <property type="match status" value="1"/>
</dbReference>
<gene>
    <name evidence="11" type="ORF">AB1Y20_006987</name>
</gene>
<feature type="compositionally biased region" description="Basic and acidic residues" evidence="6">
    <location>
        <begin position="14"/>
        <end position="31"/>
    </location>
</feature>
<dbReference type="InterPro" id="IPR011992">
    <property type="entry name" value="EF-hand-dom_pair"/>
</dbReference>
<dbReference type="PROSITE" id="PS00018">
    <property type="entry name" value="EF_HAND_1"/>
    <property type="match status" value="1"/>
</dbReference>
<feature type="transmembrane region" description="Helical" evidence="7">
    <location>
        <begin position="391"/>
        <end position="408"/>
    </location>
</feature>
<evidence type="ECO:0000259" key="9">
    <source>
        <dbReference type="PROSITE" id="PS50222"/>
    </source>
</evidence>
<dbReference type="PANTHER" id="PTHR43310">
    <property type="entry name" value="SULFATE TRANSPORTER YBAR-RELATED"/>
    <property type="match status" value="1"/>
</dbReference>
<dbReference type="GO" id="GO:0016020">
    <property type="term" value="C:membrane"/>
    <property type="evidence" value="ECO:0007669"/>
    <property type="project" value="UniProtKB-SubCell"/>
</dbReference>
<evidence type="ECO:0000313" key="12">
    <source>
        <dbReference type="Proteomes" id="UP001515480"/>
    </source>
</evidence>
<dbReference type="EMBL" id="JBGBPQ010000015">
    <property type="protein sequence ID" value="KAL1510692.1"/>
    <property type="molecule type" value="Genomic_DNA"/>
</dbReference>
<name>A0AB34IZV6_PRYPA</name>
<dbReference type="CDD" id="cd00038">
    <property type="entry name" value="CAP_ED"/>
    <property type="match status" value="1"/>
</dbReference>
<dbReference type="InterPro" id="IPR036513">
    <property type="entry name" value="STAS_dom_sf"/>
</dbReference>
<feature type="transmembrane region" description="Helical" evidence="7">
    <location>
        <begin position="291"/>
        <end position="313"/>
    </location>
</feature>
<dbReference type="InterPro" id="IPR052706">
    <property type="entry name" value="Membrane-Transporter-like"/>
</dbReference>
<evidence type="ECO:0000256" key="2">
    <source>
        <dbReference type="ARBA" id="ARBA00022692"/>
    </source>
</evidence>
<dbReference type="PROSITE" id="PS50222">
    <property type="entry name" value="EF_HAND_2"/>
    <property type="match status" value="2"/>
</dbReference>
<dbReference type="PROSITE" id="PS50801">
    <property type="entry name" value="STAS"/>
    <property type="match status" value="1"/>
</dbReference>
<evidence type="ECO:0000256" key="7">
    <source>
        <dbReference type="SAM" id="Phobius"/>
    </source>
</evidence>
<dbReference type="Pfam" id="PF00916">
    <property type="entry name" value="Sulfate_transp"/>
    <property type="match status" value="1"/>
</dbReference>
<keyword evidence="5 7" id="KW-0472">Membrane</keyword>
<evidence type="ECO:0000256" key="4">
    <source>
        <dbReference type="ARBA" id="ARBA00022989"/>
    </source>
</evidence>
<feature type="transmembrane region" description="Helical" evidence="7">
    <location>
        <begin position="504"/>
        <end position="526"/>
    </location>
</feature>
<dbReference type="InterPro" id="IPR018490">
    <property type="entry name" value="cNMP-bd_dom_sf"/>
</dbReference>
<dbReference type="Proteomes" id="UP001515480">
    <property type="component" value="Unassembled WGS sequence"/>
</dbReference>
<evidence type="ECO:0000256" key="1">
    <source>
        <dbReference type="ARBA" id="ARBA00004141"/>
    </source>
</evidence>
<feature type="transmembrane region" description="Helical" evidence="7">
    <location>
        <begin position="261"/>
        <end position="279"/>
    </location>
</feature>
<evidence type="ECO:0008006" key="13">
    <source>
        <dbReference type="Google" id="ProtNLM"/>
    </source>
</evidence>
<feature type="transmembrane region" description="Helical" evidence="7">
    <location>
        <begin position="560"/>
        <end position="579"/>
    </location>
</feature>
<keyword evidence="12" id="KW-1185">Reference proteome</keyword>
<dbReference type="CDD" id="cd07042">
    <property type="entry name" value="STAS_SulP_like_sulfate_transporter"/>
    <property type="match status" value="1"/>
</dbReference>
<dbReference type="InterPro" id="IPR018247">
    <property type="entry name" value="EF_Hand_1_Ca_BS"/>
</dbReference>